<organism evidence="1 2">
    <name type="scientific">Dothistroma septosporum (strain NZE10 / CBS 128990)</name>
    <name type="common">Red band needle blight fungus</name>
    <name type="synonym">Mycosphaerella pini</name>
    <dbReference type="NCBI Taxonomy" id="675120"/>
    <lineage>
        <taxon>Eukaryota</taxon>
        <taxon>Fungi</taxon>
        <taxon>Dikarya</taxon>
        <taxon>Ascomycota</taxon>
        <taxon>Pezizomycotina</taxon>
        <taxon>Dothideomycetes</taxon>
        <taxon>Dothideomycetidae</taxon>
        <taxon>Mycosphaerellales</taxon>
        <taxon>Mycosphaerellaceae</taxon>
        <taxon>Dothistroma</taxon>
    </lineage>
</organism>
<protein>
    <submittedName>
        <fullName evidence="1">Uncharacterized protein</fullName>
    </submittedName>
</protein>
<name>N1PDU2_DOTSN</name>
<gene>
    <name evidence="1" type="ORF">DOTSEDRAFT_75952</name>
</gene>
<reference evidence="1 2" key="2">
    <citation type="journal article" date="2012" name="PLoS Pathog.">
        <title>Diverse lifestyles and strategies of plant pathogenesis encoded in the genomes of eighteen Dothideomycetes fungi.</title>
        <authorList>
            <person name="Ohm R.A."/>
            <person name="Feau N."/>
            <person name="Henrissat B."/>
            <person name="Schoch C.L."/>
            <person name="Horwitz B.A."/>
            <person name="Barry K.W."/>
            <person name="Condon B.J."/>
            <person name="Copeland A.C."/>
            <person name="Dhillon B."/>
            <person name="Glaser F."/>
            <person name="Hesse C.N."/>
            <person name="Kosti I."/>
            <person name="LaButti K."/>
            <person name="Lindquist E.A."/>
            <person name="Lucas S."/>
            <person name="Salamov A.A."/>
            <person name="Bradshaw R.E."/>
            <person name="Ciuffetti L."/>
            <person name="Hamelin R.C."/>
            <person name="Kema G.H.J."/>
            <person name="Lawrence C."/>
            <person name="Scott J.A."/>
            <person name="Spatafora J.W."/>
            <person name="Turgeon B.G."/>
            <person name="de Wit P.J.G.M."/>
            <person name="Zhong S."/>
            <person name="Goodwin S.B."/>
            <person name="Grigoriev I.V."/>
        </authorList>
    </citation>
    <scope>NUCLEOTIDE SEQUENCE [LARGE SCALE GENOMIC DNA]</scope>
    <source>
        <strain evidence="2">NZE10 / CBS 128990</strain>
    </source>
</reference>
<sequence>MTTADEAVSCPLAYGLVAAVRCYAEAATPAACVRSTIVYMFSIVQLTHSKSLTSRLSMRMVKDKSASQADGHHHHGSCDPFMSNNIRLLNILWPRRHGSPRFRSGHTHTLTDPQHHGPHIKTLWRTMCPWRSEHSPLQSSMVSSGFYGTSQPLSHHPRTNQACSSTARRSVSPSLYTTLLRPSDPDMNTHVPIRVDEARVNQADATEKASRVAVMGDTNKEAKPSRVLTVDVLAVISMDAETRSWGRTFRIDLTNCIQITACIEAPCMVLFAISHTDGHA</sequence>
<dbReference type="HOGENOM" id="CLU_994061_0_0_1"/>
<reference evidence="2" key="1">
    <citation type="journal article" date="2012" name="PLoS Genet.">
        <title>The genomes of the fungal plant pathogens Cladosporium fulvum and Dothistroma septosporum reveal adaptation to different hosts and lifestyles but also signatures of common ancestry.</title>
        <authorList>
            <person name="de Wit P.J.G.M."/>
            <person name="van der Burgt A."/>
            <person name="Oekmen B."/>
            <person name="Stergiopoulos I."/>
            <person name="Abd-Elsalam K.A."/>
            <person name="Aerts A.L."/>
            <person name="Bahkali A.H."/>
            <person name="Beenen H.G."/>
            <person name="Chettri P."/>
            <person name="Cox M.P."/>
            <person name="Datema E."/>
            <person name="de Vries R.P."/>
            <person name="Dhillon B."/>
            <person name="Ganley A.R."/>
            <person name="Griffiths S.A."/>
            <person name="Guo Y."/>
            <person name="Hamelin R.C."/>
            <person name="Henrissat B."/>
            <person name="Kabir M.S."/>
            <person name="Jashni M.K."/>
            <person name="Kema G."/>
            <person name="Klaubauf S."/>
            <person name="Lapidus A."/>
            <person name="Levasseur A."/>
            <person name="Lindquist E."/>
            <person name="Mehrabi R."/>
            <person name="Ohm R.A."/>
            <person name="Owen T.J."/>
            <person name="Salamov A."/>
            <person name="Schwelm A."/>
            <person name="Schijlen E."/>
            <person name="Sun H."/>
            <person name="van den Burg H.A."/>
            <person name="van Ham R.C.H.J."/>
            <person name="Zhang S."/>
            <person name="Goodwin S.B."/>
            <person name="Grigoriev I.V."/>
            <person name="Collemare J."/>
            <person name="Bradshaw R.E."/>
        </authorList>
    </citation>
    <scope>NUCLEOTIDE SEQUENCE [LARGE SCALE GENOMIC DNA]</scope>
    <source>
        <strain evidence="2">NZE10 / CBS 128990</strain>
    </source>
</reference>
<dbReference type="OrthoDB" id="5416609at2759"/>
<dbReference type="AlphaFoldDB" id="N1PDU2"/>
<dbReference type="EMBL" id="KB446547">
    <property type="protein sequence ID" value="EME38609.1"/>
    <property type="molecule type" value="Genomic_DNA"/>
</dbReference>
<dbReference type="Proteomes" id="UP000016933">
    <property type="component" value="Unassembled WGS sequence"/>
</dbReference>
<accession>N1PDU2</accession>
<evidence type="ECO:0000313" key="2">
    <source>
        <dbReference type="Proteomes" id="UP000016933"/>
    </source>
</evidence>
<evidence type="ECO:0000313" key="1">
    <source>
        <dbReference type="EMBL" id="EME38609.1"/>
    </source>
</evidence>
<proteinExistence type="predicted"/>
<keyword evidence="2" id="KW-1185">Reference proteome</keyword>